<feature type="chain" id="PRO_5038446150" evidence="1">
    <location>
        <begin position="19"/>
        <end position="330"/>
    </location>
</feature>
<dbReference type="FunCoup" id="A0A543B244">
    <property type="interactions" value="50"/>
</dbReference>
<organism evidence="3 4">
    <name type="scientific">Stackebrandtia endophytica</name>
    <dbReference type="NCBI Taxonomy" id="1496996"/>
    <lineage>
        <taxon>Bacteria</taxon>
        <taxon>Bacillati</taxon>
        <taxon>Actinomycetota</taxon>
        <taxon>Actinomycetes</taxon>
        <taxon>Glycomycetales</taxon>
        <taxon>Glycomycetaceae</taxon>
        <taxon>Stackebrandtia</taxon>
    </lineage>
</organism>
<keyword evidence="4" id="KW-1185">Reference proteome</keyword>
<evidence type="ECO:0000313" key="3">
    <source>
        <dbReference type="EMBL" id="TQL78894.1"/>
    </source>
</evidence>
<dbReference type="PROSITE" id="PS51257">
    <property type="entry name" value="PROKAR_LIPOPROTEIN"/>
    <property type="match status" value="1"/>
</dbReference>
<dbReference type="Gene3D" id="3.40.190.10">
    <property type="entry name" value="Periplasmic binding protein-like II"/>
    <property type="match status" value="1"/>
</dbReference>
<name>A0A543B244_9ACTN</name>
<sequence length="330" mass="35755">MRTAKAVATLALAALVGACGLEPASQFIPEVKAGPELDEFDSLDGATIVTTSKDFTEQLILGKILTLVLTAKGAEVVDNTNAKGSVNARESLLRGDADLMWEYTGTGWVNYLGHADGDPGPDGKPVELSDADQVFAAVAKEDLAKNGIFWSSPAPFNNTYAIAMTEADSQRLDVTTLDDIAKLPTEEQTFCLENEFESRSDGWPGMKEAYGLDIPSSNVSIMDAGIVYSEVGGRCVFGEVFDTDGRILANNLVTLEDNRGYFPIYEPSVTIRESINEQYPQIAKIFEKVGSKLSTDVMRELNSRVDVDGENPVSVAEEWLIKEGFLESTD</sequence>
<feature type="signal peptide" evidence="1">
    <location>
        <begin position="1"/>
        <end position="18"/>
    </location>
</feature>
<protein>
    <submittedName>
        <fullName evidence="3">Osmoprotectant transport system substrate-binding protein</fullName>
    </submittedName>
</protein>
<dbReference type="SUPFAM" id="SSF53850">
    <property type="entry name" value="Periplasmic binding protein-like II"/>
    <property type="match status" value="1"/>
</dbReference>
<dbReference type="CDD" id="cd13611">
    <property type="entry name" value="PBP2_YehZ"/>
    <property type="match status" value="1"/>
</dbReference>
<dbReference type="Proteomes" id="UP000317043">
    <property type="component" value="Unassembled WGS sequence"/>
</dbReference>
<dbReference type="Pfam" id="PF04069">
    <property type="entry name" value="OpuAC"/>
    <property type="match status" value="1"/>
</dbReference>
<comment type="caution">
    <text evidence="3">The sequence shown here is derived from an EMBL/GenBank/DDBJ whole genome shotgun (WGS) entry which is preliminary data.</text>
</comment>
<dbReference type="AlphaFoldDB" id="A0A543B244"/>
<dbReference type="EMBL" id="VFOW01000001">
    <property type="protein sequence ID" value="TQL78894.1"/>
    <property type="molecule type" value="Genomic_DNA"/>
</dbReference>
<proteinExistence type="predicted"/>
<accession>A0A543B244</accession>
<gene>
    <name evidence="3" type="ORF">FB566_4491</name>
</gene>
<dbReference type="OrthoDB" id="9781705at2"/>
<keyword evidence="1" id="KW-0732">Signal</keyword>
<dbReference type="InterPro" id="IPR007210">
    <property type="entry name" value="ABC_Gly_betaine_transp_sub-bd"/>
</dbReference>
<dbReference type="GO" id="GO:0022857">
    <property type="term" value="F:transmembrane transporter activity"/>
    <property type="evidence" value="ECO:0007669"/>
    <property type="project" value="InterPro"/>
</dbReference>
<evidence type="ECO:0000259" key="2">
    <source>
        <dbReference type="Pfam" id="PF04069"/>
    </source>
</evidence>
<evidence type="ECO:0000313" key="4">
    <source>
        <dbReference type="Proteomes" id="UP000317043"/>
    </source>
</evidence>
<dbReference type="GO" id="GO:0043190">
    <property type="term" value="C:ATP-binding cassette (ABC) transporter complex"/>
    <property type="evidence" value="ECO:0007669"/>
    <property type="project" value="InterPro"/>
</dbReference>
<dbReference type="Gene3D" id="3.40.190.120">
    <property type="entry name" value="Osmoprotection protein (prox), domain 2"/>
    <property type="match status" value="1"/>
</dbReference>
<reference evidence="3 4" key="1">
    <citation type="submission" date="2019-06" db="EMBL/GenBank/DDBJ databases">
        <title>Sequencing the genomes of 1000 actinobacteria strains.</title>
        <authorList>
            <person name="Klenk H.-P."/>
        </authorList>
    </citation>
    <scope>NUCLEOTIDE SEQUENCE [LARGE SCALE GENOMIC DNA]</scope>
    <source>
        <strain evidence="3 4">DSM 45928</strain>
    </source>
</reference>
<dbReference type="RefSeq" id="WP_142043794.1">
    <property type="nucleotide sequence ID" value="NZ_JBHTGS010000002.1"/>
</dbReference>
<evidence type="ECO:0000256" key="1">
    <source>
        <dbReference type="SAM" id="SignalP"/>
    </source>
</evidence>
<dbReference type="InParanoid" id="A0A543B244"/>
<feature type="domain" description="ABC-type glycine betaine transport system substrate-binding" evidence="2">
    <location>
        <begin position="47"/>
        <end position="321"/>
    </location>
</feature>